<keyword evidence="1" id="KW-0812">Transmembrane</keyword>
<dbReference type="AlphaFoldDB" id="A0A0G1WYD5"/>
<feature type="transmembrane region" description="Helical" evidence="1">
    <location>
        <begin position="73"/>
        <end position="98"/>
    </location>
</feature>
<feature type="transmembrane region" description="Helical" evidence="1">
    <location>
        <begin position="41"/>
        <end position="61"/>
    </location>
</feature>
<protein>
    <recommendedName>
        <fullName evidence="4">Polymerase</fullName>
    </recommendedName>
</protein>
<feature type="transmembrane region" description="Helical" evidence="1">
    <location>
        <begin position="174"/>
        <end position="194"/>
    </location>
</feature>
<evidence type="ECO:0000256" key="1">
    <source>
        <dbReference type="SAM" id="Phobius"/>
    </source>
</evidence>
<evidence type="ECO:0000313" key="2">
    <source>
        <dbReference type="EMBL" id="KKU95328.1"/>
    </source>
</evidence>
<feature type="transmembrane region" description="Helical" evidence="1">
    <location>
        <begin position="133"/>
        <end position="154"/>
    </location>
</feature>
<gene>
    <name evidence="2" type="ORF">UY27_C0022G0005</name>
</gene>
<name>A0A0G1WYD5_9BACT</name>
<organism evidence="2 3">
    <name type="scientific">Candidatus Gottesmanbacteria bacterium GW2011_GWA1_48_13</name>
    <dbReference type="NCBI Taxonomy" id="1618439"/>
    <lineage>
        <taxon>Bacteria</taxon>
        <taxon>Candidatus Gottesmaniibacteriota</taxon>
    </lineage>
</organism>
<dbReference type="EMBL" id="LCPJ01000022">
    <property type="protein sequence ID" value="KKU95328.1"/>
    <property type="molecule type" value="Genomic_DNA"/>
</dbReference>
<proteinExistence type="predicted"/>
<keyword evidence="1" id="KW-0472">Membrane</keyword>
<evidence type="ECO:0000313" key="3">
    <source>
        <dbReference type="Proteomes" id="UP000034661"/>
    </source>
</evidence>
<keyword evidence="1" id="KW-1133">Transmembrane helix</keyword>
<comment type="caution">
    <text evidence="2">The sequence shown here is derived from an EMBL/GenBank/DDBJ whole genome shotgun (WGS) entry which is preliminary data.</text>
</comment>
<dbReference type="Proteomes" id="UP000034661">
    <property type="component" value="Unassembled WGS sequence"/>
</dbReference>
<sequence length="209" mass="23137">MKENFLKLSENLVFLLVAAAAVISPLFFLPTTSEFFEFNKFTALLVITVLGLLIWAARMVLEKRAVFTRTPLDVPLIVFAAVVFVASAASIDNFISIIGHPQNLWPSFFPLLTLVLFYFMAVSNLKSKKHIKAILWILIASTTAASVVALSSYFAAYLPFEFAKIRSFNTVGVINRLALLQTLVIPISASLSIFTRSKTERPFVIGATL</sequence>
<feature type="transmembrane region" description="Helical" evidence="1">
    <location>
        <begin position="12"/>
        <end position="29"/>
    </location>
</feature>
<evidence type="ECO:0008006" key="4">
    <source>
        <dbReference type="Google" id="ProtNLM"/>
    </source>
</evidence>
<feature type="transmembrane region" description="Helical" evidence="1">
    <location>
        <begin position="104"/>
        <end position="121"/>
    </location>
</feature>
<accession>A0A0G1WYD5</accession>
<reference evidence="2 3" key="1">
    <citation type="journal article" date="2015" name="Nature">
        <title>rRNA introns, odd ribosomes, and small enigmatic genomes across a large radiation of phyla.</title>
        <authorList>
            <person name="Brown C.T."/>
            <person name="Hug L.A."/>
            <person name="Thomas B.C."/>
            <person name="Sharon I."/>
            <person name="Castelle C.J."/>
            <person name="Singh A."/>
            <person name="Wilkins M.J."/>
            <person name="Williams K.H."/>
            <person name="Banfield J.F."/>
        </authorList>
    </citation>
    <scope>NUCLEOTIDE SEQUENCE [LARGE SCALE GENOMIC DNA]</scope>
</reference>
<feature type="non-terminal residue" evidence="2">
    <location>
        <position position="209"/>
    </location>
</feature>